<dbReference type="GeneID" id="94582737"/>
<proteinExistence type="predicted"/>
<gene>
    <name evidence="1" type="ORF">YALI1_B18391g</name>
</gene>
<organism evidence="1 2">
    <name type="scientific">Yarrowia lipolytica</name>
    <name type="common">Candida lipolytica</name>
    <dbReference type="NCBI Taxonomy" id="4952"/>
    <lineage>
        <taxon>Eukaryota</taxon>
        <taxon>Fungi</taxon>
        <taxon>Dikarya</taxon>
        <taxon>Ascomycota</taxon>
        <taxon>Saccharomycotina</taxon>
        <taxon>Dipodascomycetes</taxon>
        <taxon>Dipodascales</taxon>
        <taxon>Dipodascales incertae sedis</taxon>
        <taxon>Yarrowia</taxon>
    </lineage>
</organism>
<reference evidence="1 2" key="1">
    <citation type="journal article" date="2016" name="PLoS ONE">
        <title>Sequence Assembly of Yarrowia lipolytica Strain W29/CLIB89 Shows Transposable Element Diversity.</title>
        <authorList>
            <person name="Magnan C."/>
            <person name="Yu J."/>
            <person name="Chang I."/>
            <person name="Jahn E."/>
            <person name="Kanomata Y."/>
            <person name="Wu J."/>
            <person name="Zeller M."/>
            <person name="Oakes M."/>
            <person name="Baldi P."/>
            <person name="Sandmeyer S."/>
        </authorList>
    </citation>
    <scope>NUCLEOTIDE SEQUENCE [LARGE SCALE GENOMIC DNA]</scope>
    <source>
        <strain evidence="2">CLIB89(W29)</strain>
    </source>
</reference>
<dbReference type="EMBL" id="CP017554">
    <property type="protein sequence ID" value="AOW01668.1"/>
    <property type="molecule type" value="Genomic_DNA"/>
</dbReference>
<evidence type="ECO:0000313" key="1">
    <source>
        <dbReference type="EMBL" id="AOW01668.1"/>
    </source>
</evidence>
<sequence length="209" mass="24386">MERSSQLQVAIFWVLGTLSRTMRRRDYLREKIVLISKLSRETDVLIEGILSLPFYFMDHLPLLRHICQLAHPELSTTISLSDSPAGQMYYKTQCCDLCLFFFFLSVQSFNTRYTMVRYPRNLLARAVSRNLTIFMAWWLYKIPGAYSMPTDLLATTLARLLTVYLQLQYYRMIGAAQVHMVDQLKAHFYQVLGLRDLDVSTKDTVDTNT</sequence>
<evidence type="ECO:0000313" key="2">
    <source>
        <dbReference type="Proteomes" id="UP000182444"/>
    </source>
</evidence>
<dbReference type="VEuPathDB" id="FungiDB:YALI1_B18391g"/>
<name>A0A1D8N7Q3_YARLL</name>
<dbReference type="AlphaFoldDB" id="A0A1D8N7Q3"/>
<dbReference type="RefSeq" id="XP_068138190.1">
    <property type="nucleotide sequence ID" value="XM_068282089.1"/>
</dbReference>
<accession>A0A1D8N7Q3</accession>
<protein>
    <submittedName>
        <fullName evidence="1">Uncharacterized protein</fullName>
    </submittedName>
</protein>
<dbReference type="Proteomes" id="UP000182444">
    <property type="component" value="Chromosome 1B"/>
</dbReference>